<dbReference type="EMBL" id="CP116346">
    <property type="protein sequence ID" value="WIT10485.1"/>
    <property type="molecule type" value="Genomic_DNA"/>
</dbReference>
<evidence type="ECO:0000256" key="2">
    <source>
        <dbReference type="ARBA" id="ARBA00023125"/>
    </source>
</evidence>
<dbReference type="InterPro" id="IPR018060">
    <property type="entry name" value="HTH_AraC"/>
</dbReference>
<dbReference type="Pfam" id="PF12625">
    <property type="entry name" value="Arabinose_bd"/>
    <property type="match status" value="1"/>
</dbReference>
<dbReference type="PANTHER" id="PTHR47894">
    <property type="entry name" value="HTH-TYPE TRANSCRIPTIONAL REGULATOR GADX"/>
    <property type="match status" value="1"/>
</dbReference>
<keyword evidence="2" id="KW-0238">DNA-binding</keyword>
<dbReference type="Pfam" id="PF12833">
    <property type="entry name" value="HTH_18"/>
    <property type="match status" value="1"/>
</dbReference>
<evidence type="ECO:0000313" key="5">
    <source>
        <dbReference type="EMBL" id="WIT10485.1"/>
    </source>
</evidence>
<protein>
    <submittedName>
        <fullName evidence="5">AraC family transcriptional regulator</fullName>
    </submittedName>
</protein>
<dbReference type="InterPro" id="IPR009057">
    <property type="entry name" value="Homeodomain-like_sf"/>
</dbReference>
<dbReference type="GO" id="GO:0003700">
    <property type="term" value="F:DNA-binding transcription factor activity"/>
    <property type="evidence" value="ECO:0007669"/>
    <property type="project" value="InterPro"/>
</dbReference>
<organism evidence="5 6">
    <name type="scientific">Paucibacter sediminis</name>
    <dbReference type="NCBI Taxonomy" id="3019553"/>
    <lineage>
        <taxon>Bacteria</taxon>
        <taxon>Pseudomonadati</taxon>
        <taxon>Pseudomonadota</taxon>
        <taxon>Betaproteobacteria</taxon>
        <taxon>Burkholderiales</taxon>
        <taxon>Sphaerotilaceae</taxon>
        <taxon>Roseateles</taxon>
    </lineage>
</organism>
<gene>
    <name evidence="5" type="ORF">PFX98_16395</name>
</gene>
<dbReference type="GO" id="GO:0000976">
    <property type="term" value="F:transcription cis-regulatory region binding"/>
    <property type="evidence" value="ECO:0007669"/>
    <property type="project" value="TreeGrafter"/>
</dbReference>
<dbReference type="Gene3D" id="1.10.10.60">
    <property type="entry name" value="Homeodomain-like"/>
    <property type="match status" value="1"/>
</dbReference>
<accession>A0AA95N8F2</accession>
<dbReference type="RefSeq" id="WP_285231558.1">
    <property type="nucleotide sequence ID" value="NZ_CP116346.1"/>
</dbReference>
<evidence type="ECO:0000256" key="3">
    <source>
        <dbReference type="ARBA" id="ARBA00023163"/>
    </source>
</evidence>
<dbReference type="InterPro" id="IPR032687">
    <property type="entry name" value="AraC-type_N"/>
</dbReference>
<dbReference type="GO" id="GO:0005829">
    <property type="term" value="C:cytosol"/>
    <property type="evidence" value="ECO:0007669"/>
    <property type="project" value="TreeGrafter"/>
</dbReference>
<feature type="domain" description="HTH araC/xylS-type" evidence="4">
    <location>
        <begin position="244"/>
        <end position="343"/>
    </location>
</feature>
<dbReference type="PROSITE" id="PS01124">
    <property type="entry name" value="HTH_ARAC_FAMILY_2"/>
    <property type="match status" value="1"/>
</dbReference>
<dbReference type="KEGG" id="pais:PFX98_16395"/>
<keyword evidence="1" id="KW-0805">Transcription regulation</keyword>
<dbReference type="AlphaFoldDB" id="A0AA95N8F2"/>
<keyword evidence="6" id="KW-1185">Reference proteome</keyword>
<evidence type="ECO:0000313" key="6">
    <source>
        <dbReference type="Proteomes" id="UP001177769"/>
    </source>
</evidence>
<name>A0AA95N8F2_9BURK</name>
<evidence type="ECO:0000259" key="4">
    <source>
        <dbReference type="PROSITE" id="PS01124"/>
    </source>
</evidence>
<evidence type="ECO:0000256" key="1">
    <source>
        <dbReference type="ARBA" id="ARBA00023015"/>
    </source>
</evidence>
<proteinExistence type="predicted"/>
<dbReference type="SMART" id="SM00342">
    <property type="entry name" value="HTH_ARAC"/>
    <property type="match status" value="1"/>
</dbReference>
<dbReference type="SUPFAM" id="SSF46689">
    <property type="entry name" value="Homeodomain-like"/>
    <property type="match status" value="1"/>
</dbReference>
<dbReference type="Proteomes" id="UP001177769">
    <property type="component" value="Chromosome"/>
</dbReference>
<sequence length="349" mass="38023">MSAHGLPSLEHARVAGAYAATALETARELGADMAALQACCDLPQAAQATLSVRQYLTLLDSAATQLGEPAFGLQVGARMRLATFAGYGLVLCTCADFRTAAAQTCRFEGLAHDLGRSEIVEQGPLASYRWHSPWLDLPGGRHLAESVLVGIRSFAVWLAGRDLPGVDIAFTHARPAALSQADYESLLSVPVRFQAEANELRFPAQLLDAQIPNADTSLFPALERLAHERLRSRTRDTQSPAIIGQVRERIQAQLMHERASVAEVAAALQLSTRSLQRKLAEAGSPPFSELVDQTRRELVQRYLREPGLSLTEVAFLLGFRQQSSFNHAFRAWFDCTPAQWRANSPPGAA</sequence>
<reference evidence="5" key="1">
    <citation type="submission" date="2023-01" db="EMBL/GenBank/DDBJ databases">
        <title>Whole genome sequence of Paucibacter sp. S2-9 isolated from pond sediment.</title>
        <authorList>
            <person name="Jung J.Y."/>
        </authorList>
    </citation>
    <scope>NUCLEOTIDE SEQUENCE</scope>
    <source>
        <strain evidence="5">S2-9</strain>
    </source>
</reference>
<dbReference type="PANTHER" id="PTHR47894:SF1">
    <property type="entry name" value="HTH-TYPE TRANSCRIPTIONAL REGULATOR VQSM"/>
    <property type="match status" value="1"/>
</dbReference>
<keyword evidence="3" id="KW-0804">Transcription</keyword>